<evidence type="ECO:0000313" key="4">
    <source>
        <dbReference type="Proteomes" id="UP001165667"/>
    </source>
</evidence>
<dbReference type="InterPro" id="IPR011049">
    <property type="entry name" value="Serralysin-like_metalloprot_C"/>
</dbReference>
<evidence type="ECO:0000256" key="1">
    <source>
        <dbReference type="ARBA" id="ARBA00004613"/>
    </source>
</evidence>
<dbReference type="Proteomes" id="UP001165667">
    <property type="component" value="Unassembled WGS sequence"/>
</dbReference>
<dbReference type="PROSITE" id="PS00330">
    <property type="entry name" value="HEMOLYSIN_CALCIUM"/>
    <property type="match status" value="2"/>
</dbReference>
<dbReference type="PANTHER" id="PTHR38340">
    <property type="entry name" value="S-LAYER PROTEIN"/>
    <property type="match status" value="1"/>
</dbReference>
<protein>
    <recommendedName>
        <fullName evidence="5">Calcium-binding protein</fullName>
    </recommendedName>
</protein>
<dbReference type="EMBL" id="JAMOIM010000003">
    <property type="protein sequence ID" value="MCW6507524.1"/>
    <property type="molecule type" value="Genomic_DNA"/>
</dbReference>
<evidence type="ECO:0008006" key="5">
    <source>
        <dbReference type="Google" id="ProtNLM"/>
    </source>
</evidence>
<organism evidence="3 4">
    <name type="scientific">Lichenifustis flavocetrariae</name>
    <dbReference type="NCBI Taxonomy" id="2949735"/>
    <lineage>
        <taxon>Bacteria</taxon>
        <taxon>Pseudomonadati</taxon>
        <taxon>Pseudomonadota</taxon>
        <taxon>Alphaproteobacteria</taxon>
        <taxon>Hyphomicrobiales</taxon>
        <taxon>Lichenihabitantaceae</taxon>
        <taxon>Lichenifustis</taxon>
    </lineage>
</organism>
<dbReference type="Gene3D" id="2.150.10.10">
    <property type="entry name" value="Serralysin-like metalloprotease, C-terminal"/>
    <property type="match status" value="3"/>
</dbReference>
<evidence type="ECO:0000256" key="2">
    <source>
        <dbReference type="ARBA" id="ARBA00022525"/>
    </source>
</evidence>
<sequence length="501" mass="50724">MTTFSTSWTNAAAAGSSADMILQSLQTACNSWAPFIQSSANITVSITIGDVGNAIATGGSTFYRNAAGLYDPVAVDKIETGNDPNGLSPDINVTLSPTYVNQLFYDPGLNGHVPSSQLDAVSVFEHEIGHGLGILDVATSSYGQFVTNVGGQPYFSGTNAQAAYGGPVPLDSSVSHVEVNNDLMYPSIPPGTRRTIGDIDLGILQDVGMPIATDRSDHITLGSADNSFAGEGGDDTIVAGIGPNTLSGGQGNDSLVAGDGNNLLFGNEGNDTIQSGNGDSTLVGGRDSTDGADRILAGSGRDLIFGNGGDDTVMAGGGADSVIGGFGNDQLLGNQGNDLILGNQGQDIIYGGQGNDTIFGGQGNDILFGNEGDDLLFGNEGSNTFVFARGDTDFQSGVGTGDTIADFKTGSDRVVMTQGPAATAQNFGTTSVLSADFAGIQAAAQTLVNGGDAYAFVTDGTNGYLFADENSDKAIDDAIRFNGASSPSFLSAGDIAVGAVG</sequence>
<comment type="caution">
    <text evidence="3">The sequence shown here is derived from an EMBL/GenBank/DDBJ whole genome shotgun (WGS) entry which is preliminary data.</text>
</comment>
<dbReference type="Pfam" id="PF00353">
    <property type="entry name" value="HemolysinCabind"/>
    <property type="match status" value="4"/>
</dbReference>
<dbReference type="RefSeq" id="WP_282583894.1">
    <property type="nucleotide sequence ID" value="NZ_JAMOIM010000003.1"/>
</dbReference>
<accession>A0AA41YSU7</accession>
<evidence type="ECO:0000313" key="3">
    <source>
        <dbReference type="EMBL" id="MCW6507524.1"/>
    </source>
</evidence>
<reference evidence="3" key="1">
    <citation type="submission" date="2022-05" db="EMBL/GenBank/DDBJ databases">
        <authorList>
            <person name="Pankratov T."/>
        </authorList>
    </citation>
    <scope>NUCLEOTIDE SEQUENCE</scope>
    <source>
        <strain evidence="3">BP6-180914</strain>
    </source>
</reference>
<dbReference type="SUPFAM" id="SSF51120">
    <property type="entry name" value="beta-Roll"/>
    <property type="match status" value="2"/>
</dbReference>
<name>A0AA41YSU7_9HYPH</name>
<dbReference type="InterPro" id="IPR050557">
    <property type="entry name" value="RTX_toxin/Mannuronan_C5-epim"/>
</dbReference>
<dbReference type="InterPro" id="IPR001343">
    <property type="entry name" value="Hemolysn_Ca-bd"/>
</dbReference>
<dbReference type="InterPro" id="IPR018511">
    <property type="entry name" value="Hemolysin-typ_Ca-bd_CS"/>
</dbReference>
<gene>
    <name evidence="3" type="ORF">M8523_05755</name>
</gene>
<dbReference type="GO" id="GO:0005576">
    <property type="term" value="C:extracellular region"/>
    <property type="evidence" value="ECO:0007669"/>
    <property type="project" value="UniProtKB-SubCell"/>
</dbReference>
<dbReference type="PRINTS" id="PR00313">
    <property type="entry name" value="CABNDNGRPT"/>
</dbReference>
<proteinExistence type="predicted"/>
<dbReference type="GO" id="GO:0005509">
    <property type="term" value="F:calcium ion binding"/>
    <property type="evidence" value="ECO:0007669"/>
    <property type="project" value="InterPro"/>
</dbReference>
<comment type="subcellular location">
    <subcellularLocation>
        <location evidence="1">Secreted</location>
    </subcellularLocation>
</comment>
<keyword evidence="2" id="KW-0964">Secreted</keyword>
<dbReference type="AlphaFoldDB" id="A0AA41YSU7"/>
<keyword evidence="4" id="KW-1185">Reference proteome</keyword>
<dbReference type="SUPFAM" id="SSF55486">
    <property type="entry name" value="Metalloproteases ('zincins'), catalytic domain"/>
    <property type="match status" value="1"/>
</dbReference>
<dbReference type="PANTHER" id="PTHR38340:SF1">
    <property type="entry name" value="S-LAYER PROTEIN"/>
    <property type="match status" value="1"/>
</dbReference>